<evidence type="ECO:0000313" key="6">
    <source>
        <dbReference type="Proteomes" id="UP000094068"/>
    </source>
</evidence>
<dbReference type="GO" id="GO:0009234">
    <property type="term" value="P:menaquinone biosynthetic process"/>
    <property type="evidence" value="ECO:0007669"/>
    <property type="project" value="UniProtKB-UniRule"/>
</dbReference>
<protein>
    <recommendedName>
        <fullName evidence="3">Putative 2-succinyl-6-hydroxy-2,4-cyclohexadiene-1-carboxylate synthase</fullName>
        <shortName evidence="3">SHCHC synthase</shortName>
        <ecNumber evidence="3">4.2.99.20</ecNumber>
    </recommendedName>
</protein>
<dbReference type="PANTHER" id="PTHR42916">
    <property type="entry name" value="2-SUCCINYL-5-ENOLPYRUVYL-6-HYDROXY-3-CYCLOHEXENE-1-CARBOXYLATE SYNTHASE"/>
    <property type="match status" value="1"/>
</dbReference>
<comment type="pathway">
    <text evidence="3">Quinol/quinone metabolism; 1,4-dihydroxy-2-naphthoate biosynthesis; 1,4-dihydroxy-2-naphthoate from chorismate: step 3/7.</text>
</comment>
<comment type="caution">
    <text evidence="5">The sequence shown here is derived from an EMBL/GenBank/DDBJ whole genome shotgun (WGS) entry which is preliminary data.</text>
</comment>
<dbReference type="SUPFAM" id="SSF53474">
    <property type="entry name" value="alpha/beta-Hydrolases"/>
    <property type="match status" value="1"/>
</dbReference>
<keyword evidence="1 3" id="KW-0474">Menaquinone biosynthesis</keyword>
<dbReference type="EMBL" id="MIJZ01000015">
    <property type="protein sequence ID" value="OEG10373.1"/>
    <property type="molecule type" value="Genomic_DNA"/>
</dbReference>
<dbReference type="GO" id="GO:0070205">
    <property type="term" value="F:2-succinyl-6-hydroxy-2,4-cyclohexadiene-1-carboxylate synthase activity"/>
    <property type="evidence" value="ECO:0007669"/>
    <property type="project" value="UniProtKB-UniRule"/>
</dbReference>
<evidence type="ECO:0000256" key="1">
    <source>
        <dbReference type="ARBA" id="ARBA00022428"/>
    </source>
</evidence>
<dbReference type="UniPathway" id="UPA00079"/>
<dbReference type="STRING" id="903984.BCR21_13585"/>
<dbReference type="AlphaFoldDB" id="A0A1E5GCD6"/>
<dbReference type="Pfam" id="PF00561">
    <property type="entry name" value="Abhydrolase_1"/>
    <property type="match status" value="1"/>
</dbReference>
<comment type="function">
    <text evidence="3">Catalyzes a proton abstraction reaction that results in 2,5-elimination of pyruvate from 2-succinyl-5-enolpyruvyl-6-hydroxy-3-cyclohexene-1-carboxylate (SEPHCHC) and the formation of 2-succinyl-6-hydroxy-2,4-cyclohexadiene-1-carboxylate (SHCHC).</text>
</comment>
<dbReference type="OrthoDB" id="9808398at2"/>
<comment type="pathway">
    <text evidence="3">Quinol/quinone metabolism; menaquinone biosynthesis.</text>
</comment>
<evidence type="ECO:0000256" key="3">
    <source>
        <dbReference type="HAMAP-Rule" id="MF_01660"/>
    </source>
</evidence>
<name>A0A1E5GCD6_9ENTE</name>
<reference evidence="6" key="1">
    <citation type="submission" date="2016-09" db="EMBL/GenBank/DDBJ databases">
        <authorList>
            <person name="Gulvik C.A."/>
        </authorList>
    </citation>
    <scope>NUCLEOTIDE SEQUENCE [LARGE SCALE GENOMIC DNA]</scope>
    <source>
        <strain evidence="6">DSM 23328</strain>
    </source>
</reference>
<comment type="similarity">
    <text evidence="3">Belongs to the AB hydrolase superfamily. MenH family.</text>
</comment>
<keyword evidence="6" id="KW-1185">Reference proteome</keyword>
<dbReference type="InterPro" id="IPR000073">
    <property type="entry name" value="AB_hydrolase_1"/>
</dbReference>
<dbReference type="PRINTS" id="PR00111">
    <property type="entry name" value="ABHYDROLASE"/>
</dbReference>
<dbReference type="PRINTS" id="PR00412">
    <property type="entry name" value="EPOXHYDRLASE"/>
</dbReference>
<sequence length="276" mass="31535">MKTNINGVMYYYEWLSGYESNRPTLVCFHGFTGTSQTFAPVFQKESDRNILVIDLIGHGQTDCYVHPYRYQMDCLCQDIALLTEKLGILSFSLLGYSMGARVALGFTCLFPQKIHQLVLESGSPGLQRMSERMMRKRSDEQLAGFIMSHPMEAFVDKWEKLSLFDSQKRLSSKIQETLRQERLSQQAFGLACSLWYMGTGVQPDFWQELDKIKSPTLLIVGELDLKFQHIAQSMKEKQPDMSIEVVSDAGHCVHLEKPEIVGEVVYTFLSSSSEKR</sequence>
<gene>
    <name evidence="3" type="primary">menH</name>
    <name evidence="5" type="ORF">BCR21_13585</name>
</gene>
<comment type="catalytic activity">
    <reaction evidence="3">
        <text>5-enolpyruvoyl-6-hydroxy-2-succinyl-cyclohex-3-ene-1-carboxylate = (1R,6R)-6-hydroxy-2-succinyl-cyclohexa-2,4-diene-1-carboxylate + pyruvate</text>
        <dbReference type="Rhea" id="RHEA:25597"/>
        <dbReference type="ChEBI" id="CHEBI:15361"/>
        <dbReference type="ChEBI" id="CHEBI:58689"/>
        <dbReference type="ChEBI" id="CHEBI:58818"/>
        <dbReference type="EC" id="4.2.99.20"/>
    </reaction>
</comment>
<dbReference type="EC" id="4.2.99.20" evidence="3"/>
<evidence type="ECO:0000313" key="5">
    <source>
        <dbReference type="EMBL" id="OEG10373.1"/>
    </source>
</evidence>
<dbReference type="Proteomes" id="UP000094068">
    <property type="component" value="Unassembled WGS sequence"/>
</dbReference>
<organism evidence="5 6">
    <name type="scientific">Enterococcus ureasiticus</name>
    <dbReference type="NCBI Taxonomy" id="903984"/>
    <lineage>
        <taxon>Bacteria</taxon>
        <taxon>Bacillati</taxon>
        <taxon>Bacillota</taxon>
        <taxon>Bacilli</taxon>
        <taxon>Lactobacillales</taxon>
        <taxon>Enterococcaceae</taxon>
        <taxon>Enterococcus</taxon>
    </lineage>
</organism>
<dbReference type="UniPathway" id="UPA01057">
    <property type="reaction ID" value="UER00900"/>
</dbReference>
<proteinExistence type="inferred from homology"/>
<accession>A0A1E5GCD6</accession>
<evidence type="ECO:0000256" key="2">
    <source>
        <dbReference type="ARBA" id="ARBA00023239"/>
    </source>
</evidence>
<dbReference type="NCBIfam" id="TIGR03695">
    <property type="entry name" value="menH_SHCHC"/>
    <property type="match status" value="1"/>
</dbReference>
<comment type="subunit">
    <text evidence="3">Monomer.</text>
</comment>
<dbReference type="RefSeq" id="WP_069647058.1">
    <property type="nucleotide sequence ID" value="NZ_MIJZ01000015.1"/>
</dbReference>
<dbReference type="Gene3D" id="3.40.50.1820">
    <property type="entry name" value="alpha/beta hydrolase"/>
    <property type="match status" value="1"/>
</dbReference>
<evidence type="ECO:0000259" key="4">
    <source>
        <dbReference type="Pfam" id="PF00561"/>
    </source>
</evidence>
<dbReference type="PANTHER" id="PTHR42916:SF1">
    <property type="entry name" value="PROTEIN PHYLLO, CHLOROPLASTIC"/>
    <property type="match status" value="1"/>
</dbReference>
<dbReference type="InterPro" id="IPR000639">
    <property type="entry name" value="Epox_hydrolase-like"/>
</dbReference>
<dbReference type="InterPro" id="IPR022485">
    <property type="entry name" value="SHCHC_synthase_MenH"/>
</dbReference>
<dbReference type="InterPro" id="IPR029058">
    <property type="entry name" value="AB_hydrolase_fold"/>
</dbReference>
<dbReference type="HAMAP" id="MF_01660">
    <property type="entry name" value="MenH"/>
    <property type="match status" value="1"/>
</dbReference>
<feature type="domain" description="AB hydrolase-1" evidence="4">
    <location>
        <begin position="23"/>
        <end position="258"/>
    </location>
</feature>
<keyword evidence="2 3" id="KW-0456">Lyase</keyword>